<comment type="caution">
    <text evidence="1">The sequence shown here is derived from an EMBL/GenBank/DDBJ whole genome shotgun (WGS) entry which is preliminary data.</text>
</comment>
<sequence length="85" mass="9494">MLSWRTACGICGYFDFVQDERGVTLRQTNLDPLVALALCRSTSAPLVVADTSHTAGLSVLKWSDVSYRETSGIKSFTEYRPFAWE</sequence>
<dbReference type="Proteomes" id="UP000600918">
    <property type="component" value="Unassembled WGS sequence"/>
</dbReference>
<protein>
    <submittedName>
        <fullName evidence="1">Uncharacterized protein</fullName>
    </submittedName>
</protein>
<reference evidence="1" key="1">
    <citation type="journal article" date="2020" name="G3 (Bethesda)">
        <title>High-Quality Assemblies for Three Invasive Social Wasps from the &lt;i&gt;Vespula&lt;/i&gt; Genus.</title>
        <authorList>
            <person name="Harrop T.W.R."/>
            <person name="Guhlin J."/>
            <person name="McLaughlin G.M."/>
            <person name="Permina E."/>
            <person name="Stockwell P."/>
            <person name="Gilligan J."/>
            <person name="Le Lec M.F."/>
            <person name="Gruber M.A.M."/>
            <person name="Quinn O."/>
            <person name="Lovegrove M."/>
            <person name="Duncan E.J."/>
            <person name="Remnant E.J."/>
            <person name="Van Eeckhoven J."/>
            <person name="Graham B."/>
            <person name="Knapp R.A."/>
            <person name="Langford K.W."/>
            <person name="Kronenberg Z."/>
            <person name="Press M.O."/>
            <person name="Eacker S.M."/>
            <person name="Wilson-Rankin E.E."/>
            <person name="Purcell J."/>
            <person name="Lester P.J."/>
            <person name="Dearden P.K."/>
        </authorList>
    </citation>
    <scope>NUCLEOTIDE SEQUENCE</scope>
    <source>
        <strain evidence="1">Volc-1</strain>
    </source>
</reference>
<evidence type="ECO:0000313" key="1">
    <source>
        <dbReference type="EMBL" id="KAF7431681.1"/>
    </source>
</evidence>
<name>A0A834P7R8_VESPE</name>
<dbReference type="EMBL" id="JACSDY010000003">
    <property type="protein sequence ID" value="KAF7431681.1"/>
    <property type="molecule type" value="Genomic_DNA"/>
</dbReference>
<evidence type="ECO:0000313" key="2">
    <source>
        <dbReference type="Proteomes" id="UP000600918"/>
    </source>
</evidence>
<gene>
    <name evidence="1" type="ORF">H0235_004605</name>
</gene>
<proteinExistence type="predicted"/>
<accession>A0A834P7R8</accession>
<organism evidence="1 2">
    <name type="scientific">Vespula pensylvanica</name>
    <name type="common">Western yellow jacket</name>
    <name type="synonym">Wasp</name>
    <dbReference type="NCBI Taxonomy" id="30213"/>
    <lineage>
        <taxon>Eukaryota</taxon>
        <taxon>Metazoa</taxon>
        <taxon>Ecdysozoa</taxon>
        <taxon>Arthropoda</taxon>
        <taxon>Hexapoda</taxon>
        <taxon>Insecta</taxon>
        <taxon>Pterygota</taxon>
        <taxon>Neoptera</taxon>
        <taxon>Endopterygota</taxon>
        <taxon>Hymenoptera</taxon>
        <taxon>Apocrita</taxon>
        <taxon>Aculeata</taxon>
        <taxon>Vespoidea</taxon>
        <taxon>Vespidae</taxon>
        <taxon>Vespinae</taxon>
        <taxon>Vespula</taxon>
    </lineage>
</organism>
<dbReference type="AlphaFoldDB" id="A0A834P7R8"/>
<keyword evidence="2" id="KW-1185">Reference proteome</keyword>